<dbReference type="GO" id="GO:0005783">
    <property type="term" value="C:endoplasmic reticulum"/>
    <property type="evidence" value="ECO:0007669"/>
    <property type="project" value="TreeGrafter"/>
</dbReference>
<comment type="caution">
    <text evidence="1">The sequence shown here is derived from an EMBL/GenBank/DDBJ whole genome shotgun (WGS) entry which is preliminary data.</text>
</comment>
<dbReference type="OrthoDB" id="2331083at2759"/>
<dbReference type="InterPro" id="IPR009486">
    <property type="entry name" value="Pur_nuclsid_perm"/>
</dbReference>
<accession>A0A9P3PX33</accession>
<sequence length="432" mass="47018">MLWPYNLVPQDTSSRYPEQQRIADARTMRLFLLANLLWLAALAASSVVLQPDGSATNADQTGISKIKPQVFIISMFADEGEVWYNIPEFDLLARNVTVPGLSPLFPDVHCTRNGSICQLTTGEAEINAATTITSLIFSPFFDLTKTYFLIAGIAGVNPKLATTGSVTFARYAVQVALQYEFDARDKPADFPTGYVPQGSFAPDQFPAELYGTEVFEVNDALKKLAVGFAKKAKLNDTLAAQVYRTNYGKLAGFEPGTSAPSVVECDTATADNFWSGTLLSEAFENTTALFTNGTGVYCTTQQEDNATLESLMRGHMSKLVDFSRIIIMRTASDFDREFPGQSAADNLFGDPGGFIPSILNLHLAGVKVIEGIINGWDRTFARGVKPTNYIGDILGSIGGTPGFGPGNVFEKQVAKSFRSVRTGVRSRRRRSI</sequence>
<dbReference type="Pfam" id="PF06516">
    <property type="entry name" value="NUP"/>
    <property type="match status" value="1"/>
</dbReference>
<keyword evidence="2" id="KW-1185">Reference proteome</keyword>
<dbReference type="EMBL" id="BRPK01000017">
    <property type="protein sequence ID" value="GLB44602.1"/>
    <property type="molecule type" value="Genomic_DNA"/>
</dbReference>
<dbReference type="PANTHER" id="PTHR38643:SF1">
    <property type="entry name" value="PURINE NUCLEOSIDE PERMEASE C285.05-RELATED"/>
    <property type="match status" value="1"/>
</dbReference>
<dbReference type="PANTHER" id="PTHR38643">
    <property type="entry name" value="PURINE NUCLEOSIDE PERMEASE C285.05-RELATED"/>
    <property type="match status" value="1"/>
</dbReference>
<name>A0A9P3PX33_LYOSH</name>
<dbReference type="GO" id="GO:0055085">
    <property type="term" value="P:transmembrane transport"/>
    <property type="evidence" value="ECO:0007669"/>
    <property type="project" value="InterPro"/>
</dbReference>
<reference evidence="1" key="1">
    <citation type="submission" date="2022-07" db="EMBL/GenBank/DDBJ databases">
        <title>The genome of Lyophyllum shimeji provides insight into the initial evolution of ectomycorrhizal fungal genome.</title>
        <authorList>
            <person name="Kobayashi Y."/>
            <person name="Shibata T."/>
            <person name="Hirakawa H."/>
            <person name="Shigenobu S."/>
            <person name="Nishiyama T."/>
            <person name="Yamada A."/>
            <person name="Hasebe M."/>
            <person name="Kawaguchi M."/>
        </authorList>
    </citation>
    <scope>NUCLEOTIDE SEQUENCE</scope>
    <source>
        <strain evidence="1">AT787</strain>
    </source>
</reference>
<gene>
    <name evidence="1" type="ORF">LshimejAT787_1702290</name>
</gene>
<dbReference type="Proteomes" id="UP001063166">
    <property type="component" value="Unassembled WGS sequence"/>
</dbReference>
<protein>
    <submittedName>
        <fullName evidence="1">Purine nucleoside</fullName>
    </submittedName>
</protein>
<dbReference type="AlphaFoldDB" id="A0A9P3PX33"/>
<evidence type="ECO:0000313" key="2">
    <source>
        <dbReference type="Proteomes" id="UP001063166"/>
    </source>
</evidence>
<evidence type="ECO:0000313" key="1">
    <source>
        <dbReference type="EMBL" id="GLB44602.1"/>
    </source>
</evidence>
<proteinExistence type="predicted"/>
<organism evidence="1 2">
    <name type="scientific">Lyophyllum shimeji</name>
    <name type="common">Hon-shimeji</name>
    <name type="synonym">Tricholoma shimeji</name>
    <dbReference type="NCBI Taxonomy" id="47721"/>
    <lineage>
        <taxon>Eukaryota</taxon>
        <taxon>Fungi</taxon>
        <taxon>Dikarya</taxon>
        <taxon>Basidiomycota</taxon>
        <taxon>Agaricomycotina</taxon>
        <taxon>Agaricomycetes</taxon>
        <taxon>Agaricomycetidae</taxon>
        <taxon>Agaricales</taxon>
        <taxon>Tricholomatineae</taxon>
        <taxon>Lyophyllaceae</taxon>
        <taxon>Lyophyllum</taxon>
    </lineage>
</organism>